<gene>
    <name evidence="2" type="ORF">PJ311_03025</name>
</gene>
<evidence type="ECO:0000313" key="3">
    <source>
        <dbReference type="Proteomes" id="UP001211894"/>
    </source>
</evidence>
<evidence type="ECO:0000259" key="1">
    <source>
        <dbReference type="Pfam" id="PF01471"/>
    </source>
</evidence>
<organism evidence="2 3">
    <name type="scientific">Bacillus changyiensis</name>
    <dbReference type="NCBI Taxonomy" id="3004103"/>
    <lineage>
        <taxon>Bacteria</taxon>
        <taxon>Bacillati</taxon>
        <taxon>Bacillota</taxon>
        <taxon>Bacilli</taxon>
        <taxon>Bacillales</taxon>
        <taxon>Bacillaceae</taxon>
        <taxon>Bacillus</taxon>
    </lineage>
</organism>
<dbReference type="Gene3D" id="1.10.101.10">
    <property type="entry name" value="PGBD-like superfamily/PGBD"/>
    <property type="match status" value="1"/>
</dbReference>
<accession>A0ABT4X060</accession>
<dbReference type="Pfam" id="PF01471">
    <property type="entry name" value="PG_binding_1"/>
    <property type="match status" value="1"/>
</dbReference>
<proteinExistence type="predicted"/>
<dbReference type="InterPro" id="IPR036366">
    <property type="entry name" value="PGBDSf"/>
</dbReference>
<dbReference type="EMBL" id="JAQKAB010000002">
    <property type="protein sequence ID" value="MDA7025583.1"/>
    <property type="molecule type" value="Genomic_DNA"/>
</dbReference>
<sequence>MKGTAVRQIQEALAALYFYPDKGAKNNGVDGYYGPKTKDAVRRFQLMHGLATDGIYGPKTKARLEVLLK</sequence>
<dbReference type="InterPro" id="IPR036365">
    <property type="entry name" value="PGBD-like_sf"/>
</dbReference>
<dbReference type="Proteomes" id="UP001211894">
    <property type="component" value="Unassembled WGS sequence"/>
</dbReference>
<comment type="caution">
    <text evidence="2">The sequence shown here is derived from an EMBL/GenBank/DDBJ whole genome shotgun (WGS) entry which is preliminary data.</text>
</comment>
<dbReference type="SUPFAM" id="SSF47090">
    <property type="entry name" value="PGBD-like"/>
    <property type="match status" value="1"/>
</dbReference>
<dbReference type="InterPro" id="IPR002477">
    <property type="entry name" value="Peptidoglycan-bd-like"/>
</dbReference>
<name>A0ABT4X060_9BACI</name>
<reference evidence="2 3" key="1">
    <citation type="submission" date="2023-01" db="EMBL/GenBank/DDBJ databases">
        <title>Bacillus changyiensis sp. nov., isolated from a coastal deposit.</title>
        <authorList>
            <person name="Xiao G."/>
            <person name="Lai Q."/>
            <person name="Hu Z."/>
            <person name="Shao Z."/>
        </authorList>
    </citation>
    <scope>NUCLEOTIDE SEQUENCE [LARGE SCALE GENOMIC DNA]</scope>
    <source>
        <strain evidence="2 3">CLL-7-23</strain>
    </source>
</reference>
<evidence type="ECO:0000313" key="2">
    <source>
        <dbReference type="EMBL" id="MDA7025583.1"/>
    </source>
</evidence>
<keyword evidence="3" id="KW-1185">Reference proteome</keyword>
<protein>
    <submittedName>
        <fullName evidence="2">Peptidoglycan-binding domain-containing protein</fullName>
    </submittedName>
</protein>
<feature type="domain" description="Peptidoglycan binding-like" evidence="1">
    <location>
        <begin position="3"/>
        <end position="64"/>
    </location>
</feature>